<sequence>MQKLHLNTITSLFDKYQKSIQWIVPVIIILFQLFSPCLAQELKPHGKFLVDSAKIGLPIRYTLSFRHPAEMQVIFPDSGYNFSPFEWDHKDYFPTRTDAKGSIDSVVYTFTTFNIAPIQKLQLPVYIVQQKDCTTVYATIDSVVVQQLLGQPSRFLSPKTNVEYIPVPQTLDYRLILVIFLASGFLLLLLYLLFGRQIKRQYRLYRLWREHRSFVSHYEKLRRKVRQQKETSAVEMTVVLWKQYMELLHNKPYSSYTTKEITEIISNSKLSDSLQIADRAIYGNSMPEEIYGALRNLQTTAEAFYKRKRIEVASKR</sequence>
<organism evidence="2 3">
    <name type="scientific">Xanthocytophaga flava</name>
    <dbReference type="NCBI Taxonomy" id="3048013"/>
    <lineage>
        <taxon>Bacteria</taxon>
        <taxon>Pseudomonadati</taxon>
        <taxon>Bacteroidota</taxon>
        <taxon>Cytophagia</taxon>
        <taxon>Cytophagales</taxon>
        <taxon>Rhodocytophagaceae</taxon>
        <taxon>Xanthocytophaga</taxon>
    </lineage>
</organism>
<feature type="transmembrane region" description="Helical" evidence="1">
    <location>
        <begin position="175"/>
        <end position="194"/>
    </location>
</feature>
<dbReference type="EMBL" id="JASJOS010000016">
    <property type="protein sequence ID" value="MDJ1484692.1"/>
    <property type="molecule type" value="Genomic_DNA"/>
</dbReference>
<protein>
    <submittedName>
        <fullName evidence="2">Uncharacterized protein</fullName>
    </submittedName>
</protein>
<keyword evidence="1" id="KW-0812">Transmembrane</keyword>
<feature type="transmembrane region" description="Helical" evidence="1">
    <location>
        <begin position="20"/>
        <end position="39"/>
    </location>
</feature>
<dbReference type="Proteomes" id="UP001241110">
    <property type="component" value="Unassembled WGS sequence"/>
</dbReference>
<name>A0AAE3QSM5_9BACT</name>
<keyword evidence="1" id="KW-1133">Transmembrane helix</keyword>
<evidence type="ECO:0000313" key="3">
    <source>
        <dbReference type="Proteomes" id="UP001241110"/>
    </source>
</evidence>
<gene>
    <name evidence="2" type="ORF">QNI16_29605</name>
</gene>
<dbReference type="RefSeq" id="WP_313986322.1">
    <property type="nucleotide sequence ID" value="NZ_JASJOS010000016.1"/>
</dbReference>
<evidence type="ECO:0000256" key="1">
    <source>
        <dbReference type="SAM" id="Phobius"/>
    </source>
</evidence>
<comment type="caution">
    <text evidence="2">The sequence shown here is derived from an EMBL/GenBank/DDBJ whole genome shotgun (WGS) entry which is preliminary data.</text>
</comment>
<dbReference type="AlphaFoldDB" id="A0AAE3QSM5"/>
<accession>A0AAE3QSM5</accession>
<proteinExistence type="predicted"/>
<reference evidence="2" key="1">
    <citation type="submission" date="2023-05" db="EMBL/GenBank/DDBJ databases">
        <authorList>
            <person name="Zhang X."/>
        </authorList>
    </citation>
    <scope>NUCLEOTIDE SEQUENCE</scope>
    <source>
        <strain evidence="2">YF14B1</strain>
    </source>
</reference>
<keyword evidence="1" id="KW-0472">Membrane</keyword>
<evidence type="ECO:0000313" key="2">
    <source>
        <dbReference type="EMBL" id="MDJ1484692.1"/>
    </source>
</evidence>